<dbReference type="AlphaFoldDB" id="A0A2Z6DXK0"/>
<proteinExistence type="predicted"/>
<evidence type="ECO:0000313" key="3">
    <source>
        <dbReference type="Proteomes" id="UP000262004"/>
    </source>
</evidence>
<evidence type="ECO:0000256" key="1">
    <source>
        <dbReference type="SAM" id="Phobius"/>
    </source>
</evidence>
<feature type="transmembrane region" description="Helical" evidence="1">
    <location>
        <begin position="206"/>
        <end position="228"/>
    </location>
</feature>
<accession>A0A2Z6DXK0</accession>
<dbReference type="Proteomes" id="UP000262004">
    <property type="component" value="Chromosome"/>
</dbReference>
<keyword evidence="1" id="KW-1133">Transmembrane helix</keyword>
<dbReference type="KEGG" id="htl:HPTL_0902"/>
<keyword evidence="3" id="KW-1185">Reference proteome</keyword>
<feature type="transmembrane region" description="Helical" evidence="1">
    <location>
        <begin position="265"/>
        <end position="285"/>
    </location>
</feature>
<dbReference type="EMBL" id="AP018558">
    <property type="protein sequence ID" value="BBD77170.1"/>
    <property type="molecule type" value="Genomic_DNA"/>
</dbReference>
<evidence type="ECO:0008006" key="4">
    <source>
        <dbReference type="Google" id="ProtNLM"/>
    </source>
</evidence>
<feature type="transmembrane region" description="Helical" evidence="1">
    <location>
        <begin position="68"/>
        <end position="92"/>
    </location>
</feature>
<sequence>MNGSAHRAVTGWGRRALLLATPIVLLWGTVLSLKLTPAFFAGVLTFGASQAMTQRFARSPAFARHARLYSAAVVAVVTLLLIVGLVEFVLWAPQAIPKLFKQLATTLEQLRVLLPAWASYLPDSVDTVRREVIVWLKANAAAVQSWGLHTARGIGYVILGLVIGGLAAVQVAWSSSDAPNPKPLPPLAQAIFDYTRELVASFTQVVFAQVKISLVNTALTAVFLVGILPLLGRTLPLTPVLLVVTFVAGLLPVVGNLISNTITTLVALSVSVIDAVLALGWLVFIHKLEYFLNAHIIGNRIRSHAWEILTMMVVLEAAFGVAGVVSAPVFFAQLKSTLRREGLL</sequence>
<organism evidence="2 3">
    <name type="scientific">Hydrogenophilus thermoluteolus</name>
    <name type="common">Pseudomonas hydrogenothermophila</name>
    <dbReference type="NCBI Taxonomy" id="297"/>
    <lineage>
        <taxon>Bacteria</taxon>
        <taxon>Pseudomonadati</taxon>
        <taxon>Pseudomonadota</taxon>
        <taxon>Hydrogenophilia</taxon>
        <taxon>Hydrogenophilales</taxon>
        <taxon>Hydrogenophilaceae</taxon>
        <taxon>Hydrogenophilus</taxon>
    </lineage>
</organism>
<keyword evidence="1" id="KW-0812">Transmembrane</keyword>
<keyword evidence="1" id="KW-0472">Membrane</keyword>
<name>A0A2Z6DXK0_HYDTE</name>
<reference evidence="2 3" key="1">
    <citation type="submission" date="2018-04" db="EMBL/GenBank/DDBJ databases">
        <title>Complete genome sequence of Hydrogenophilus thermoluteolus TH-1.</title>
        <authorList>
            <person name="Arai H."/>
        </authorList>
    </citation>
    <scope>NUCLEOTIDE SEQUENCE [LARGE SCALE GENOMIC DNA]</scope>
    <source>
        <strain evidence="2 3">TH-1</strain>
    </source>
</reference>
<protein>
    <recommendedName>
        <fullName evidence="4">AI-2E family transporter</fullName>
    </recommendedName>
</protein>
<feature type="transmembrane region" description="Helical" evidence="1">
    <location>
        <begin position="240"/>
        <end position="259"/>
    </location>
</feature>
<gene>
    <name evidence="2" type="ORF">HPTL_0902</name>
</gene>
<feature type="transmembrane region" description="Helical" evidence="1">
    <location>
        <begin position="306"/>
        <end position="331"/>
    </location>
</feature>
<evidence type="ECO:0000313" key="2">
    <source>
        <dbReference type="EMBL" id="BBD77170.1"/>
    </source>
</evidence>
<feature type="transmembrane region" description="Helical" evidence="1">
    <location>
        <begin position="154"/>
        <end position="173"/>
    </location>
</feature>
<dbReference type="RefSeq" id="WP_119334930.1">
    <property type="nucleotide sequence ID" value="NZ_AP018558.1"/>
</dbReference>
<dbReference type="OrthoDB" id="8113193at2"/>